<evidence type="ECO:0000313" key="2">
    <source>
        <dbReference type="EMBL" id="MBE9212325.1"/>
    </source>
</evidence>
<dbReference type="RefSeq" id="WP_193918149.1">
    <property type="nucleotide sequence ID" value="NZ_JADEWL010000013.1"/>
</dbReference>
<evidence type="ECO:0000313" key="3">
    <source>
        <dbReference type="Proteomes" id="UP000620559"/>
    </source>
</evidence>
<accession>A0A8J7F0M1</accession>
<comment type="caution">
    <text evidence="2">The sequence shown here is derived from an EMBL/GenBank/DDBJ whole genome shotgun (WGS) entry which is preliminary data.</text>
</comment>
<feature type="transmembrane region" description="Helical" evidence="1">
    <location>
        <begin position="24"/>
        <end position="43"/>
    </location>
</feature>
<reference evidence="2" key="1">
    <citation type="submission" date="2020-10" db="EMBL/GenBank/DDBJ databases">
        <authorList>
            <person name="Castelo-Branco R."/>
            <person name="Eusebio N."/>
            <person name="Adriana R."/>
            <person name="Vieira A."/>
            <person name="Brugerolle De Fraissinette N."/>
            <person name="Rezende De Castro R."/>
            <person name="Schneider M.P."/>
            <person name="Vasconcelos V."/>
            <person name="Leao P.N."/>
        </authorList>
    </citation>
    <scope>NUCLEOTIDE SEQUENCE</scope>
    <source>
        <strain evidence="2">LEGE 06105</strain>
    </source>
</reference>
<organism evidence="2 3">
    <name type="scientific">Plectonema cf. radiosum LEGE 06105</name>
    <dbReference type="NCBI Taxonomy" id="945769"/>
    <lineage>
        <taxon>Bacteria</taxon>
        <taxon>Bacillati</taxon>
        <taxon>Cyanobacteriota</taxon>
        <taxon>Cyanophyceae</taxon>
        <taxon>Oscillatoriophycideae</taxon>
        <taxon>Oscillatoriales</taxon>
        <taxon>Microcoleaceae</taxon>
        <taxon>Plectonema</taxon>
    </lineage>
</organism>
<keyword evidence="3" id="KW-1185">Reference proteome</keyword>
<keyword evidence="1" id="KW-0472">Membrane</keyword>
<proteinExistence type="predicted"/>
<evidence type="ECO:0000256" key="1">
    <source>
        <dbReference type="SAM" id="Phobius"/>
    </source>
</evidence>
<gene>
    <name evidence="2" type="ORF">IQ247_06320</name>
</gene>
<sequence>MAIGEAEADTDTEGVSHCFSQNRVAPSLIMVVLCAIIQIFMATNKDLNRYLQQIAGK</sequence>
<dbReference type="Proteomes" id="UP000620559">
    <property type="component" value="Unassembled WGS sequence"/>
</dbReference>
<dbReference type="EMBL" id="JADEWL010000013">
    <property type="protein sequence ID" value="MBE9212325.1"/>
    <property type="molecule type" value="Genomic_DNA"/>
</dbReference>
<protein>
    <submittedName>
        <fullName evidence="2">Uncharacterized protein</fullName>
    </submittedName>
</protein>
<keyword evidence="1" id="KW-1133">Transmembrane helix</keyword>
<keyword evidence="1" id="KW-0812">Transmembrane</keyword>
<name>A0A8J7F0M1_9CYAN</name>
<dbReference type="AlphaFoldDB" id="A0A8J7F0M1"/>